<accession>A0A5J4YH14</accession>
<evidence type="ECO:0000313" key="3">
    <source>
        <dbReference type="Proteomes" id="UP000324585"/>
    </source>
</evidence>
<proteinExistence type="predicted"/>
<dbReference type="Proteomes" id="UP000324585">
    <property type="component" value="Unassembled WGS sequence"/>
</dbReference>
<protein>
    <recommendedName>
        <fullName evidence="1">F-box domain-containing protein</fullName>
    </recommendedName>
</protein>
<dbReference type="InterPro" id="IPR001810">
    <property type="entry name" value="F-box_dom"/>
</dbReference>
<dbReference type="PROSITE" id="PS50181">
    <property type="entry name" value="FBOX"/>
    <property type="match status" value="1"/>
</dbReference>
<dbReference type="CDD" id="cd09917">
    <property type="entry name" value="F-box_SF"/>
    <property type="match status" value="1"/>
</dbReference>
<sequence length="292" mass="32417">MTLSAAEFLVGALPVEILERVLLNLALSDVLALCTSCRALYFGIWKPREGVDSPVRLWESFLKLHFGEEGETERAQQGASDEDYESKQSLYKQLYSPHTPQLTLSERGMRSREDFRSRWICFVYPQWPELGHNPGLRAHVPDPLLRHCDRLKSRSEPELELLFSVPANRLTIFIPDARFAGAAGSSESRAFSWVEGLFTSMSGATVAVHIGGEVIGQLFQTDNDEDKPSDGSESIAASQESSSVRVLVSSDVLGSAPQKAHSIDFYLAPDSGTFYIADVLLRAAFTRCTRTR</sequence>
<evidence type="ECO:0000259" key="1">
    <source>
        <dbReference type="PROSITE" id="PS50181"/>
    </source>
</evidence>
<name>A0A5J4YH14_PORPP</name>
<gene>
    <name evidence="2" type="ORF">FVE85_4362</name>
</gene>
<dbReference type="EMBL" id="VRMN01000019">
    <property type="protein sequence ID" value="KAA8490731.1"/>
    <property type="molecule type" value="Genomic_DNA"/>
</dbReference>
<dbReference type="AlphaFoldDB" id="A0A5J4YH14"/>
<evidence type="ECO:0000313" key="2">
    <source>
        <dbReference type="EMBL" id="KAA8490731.1"/>
    </source>
</evidence>
<feature type="domain" description="F-box" evidence="1">
    <location>
        <begin position="7"/>
        <end position="61"/>
    </location>
</feature>
<comment type="caution">
    <text evidence="2">The sequence shown here is derived from an EMBL/GenBank/DDBJ whole genome shotgun (WGS) entry which is preliminary data.</text>
</comment>
<reference evidence="3" key="1">
    <citation type="journal article" date="2019" name="Nat. Commun.">
        <title>Expansion of phycobilisome linker gene families in mesophilic red algae.</title>
        <authorList>
            <person name="Lee J."/>
            <person name="Kim D."/>
            <person name="Bhattacharya D."/>
            <person name="Yoon H.S."/>
        </authorList>
    </citation>
    <scope>NUCLEOTIDE SEQUENCE [LARGE SCALE GENOMIC DNA]</scope>
    <source>
        <strain evidence="3">CCMP 1328</strain>
    </source>
</reference>
<keyword evidence="3" id="KW-1185">Reference proteome</keyword>
<organism evidence="2 3">
    <name type="scientific">Porphyridium purpureum</name>
    <name type="common">Red alga</name>
    <name type="synonym">Porphyridium cruentum</name>
    <dbReference type="NCBI Taxonomy" id="35688"/>
    <lineage>
        <taxon>Eukaryota</taxon>
        <taxon>Rhodophyta</taxon>
        <taxon>Bangiophyceae</taxon>
        <taxon>Porphyridiales</taxon>
        <taxon>Porphyridiaceae</taxon>
        <taxon>Porphyridium</taxon>
    </lineage>
</organism>